<keyword evidence="1" id="KW-0472">Membrane</keyword>
<keyword evidence="3" id="KW-1185">Reference proteome</keyword>
<dbReference type="AlphaFoldDB" id="A0A9W7DTZ5"/>
<accession>A0A9W7DTZ5</accession>
<dbReference type="Proteomes" id="UP001165122">
    <property type="component" value="Unassembled WGS sequence"/>
</dbReference>
<keyword evidence="1" id="KW-1133">Transmembrane helix</keyword>
<feature type="transmembrane region" description="Helical" evidence="1">
    <location>
        <begin position="94"/>
        <end position="113"/>
    </location>
</feature>
<evidence type="ECO:0000256" key="1">
    <source>
        <dbReference type="SAM" id="Phobius"/>
    </source>
</evidence>
<gene>
    <name evidence="2" type="ORF">TrLO_g5431</name>
</gene>
<sequence length="148" mass="16523">MRSFDLRSPTQSSPYFIINPTSHPLHCFDYATWLYLTSTDTGFQNEKGVNMSGVKQLQFFSALGVIFLGLVGIVFQSSAVFYVEGLRDVEEGRAAVWGAWACYIITFVGATAYDKIGSATEEELEPIGGQVQMRRVGYNQMVDDQRVL</sequence>
<keyword evidence="1" id="KW-0812">Transmembrane</keyword>
<evidence type="ECO:0000313" key="3">
    <source>
        <dbReference type="Proteomes" id="UP001165122"/>
    </source>
</evidence>
<feature type="transmembrane region" description="Helical" evidence="1">
    <location>
        <begin position="59"/>
        <end position="82"/>
    </location>
</feature>
<comment type="caution">
    <text evidence="2">The sequence shown here is derived from an EMBL/GenBank/DDBJ whole genome shotgun (WGS) entry which is preliminary data.</text>
</comment>
<protein>
    <submittedName>
        <fullName evidence="2">Uncharacterized protein</fullName>
    </submittedName>
</protein>
<dbReference type="OrthoDB" id="201058at2759"/>
<organism evidence="2 3">
    <name type="scientific">Triparma laevis f. longispina</name>
    <dbReference type="NCBI Taxonomy" id="1714387"/>
    <lineage>
        <taxon>Eukaryota</taxon>
        <taxon>Sar</taxon>
        <taxon>Stramenopiles</taxon>
        <taxon>Ochrophyta</taxon>
        <taxon>Bolidophyceae</taxon>
        <taxon>Parmales</taxon>
        <taxon>Triparmaceae</taxon>
        <taxon>Triparma</taxon>
    </lineage>
</organism>
<evidence type="ECO:0000313" key="2">
    <source>
        <dbReference type="EMBL" id="GMH56209.1"/>
    </source>
</evidence>
<reference evidence="3" key="1">
    <citation type="journal article" date="2023" name="Commun. Biol.">
        <title>Genome analysis of Parmales, the sister group of diatoms, reveals the evolutionary specialization of diatoms from phago-mixotrophs to photoautotrophs.</title>
        <authorList>
            <person name="Ban H."/>
            <person name="Sato S."/>
            <person name="Yoshikawa S."/>
            <person name="Yamada K."/>
            <person name="Nakamura Y."/>
            <person name="Ichinomiya M."/>
            <person name="Sato N."/>
            <person name="Blanc-Mathieu R."/>
            <person name="Endo H."/>
            <person name="Kuwata A."/>
            <person name="Ogata H."/>
        </authorList>
    </citation>
    <scope>NUCLEOTIDE SEQUENCE [LARGE SCALE GENOMIC DNA]</scope>
    <source>
        <strain evidence="3">NIES 3700</strain>
    </source>
</reference>
<dbReference type="EMBL" id="BRXW01000451">
    <property type="protein sequence ID" value="GMH56209.1"/>
    <property type="molecule type" value="Genomic_DNA"/>
</dbReference>
<name>A0A9W7DTZ5_9STRA</name>
<proteinExistence type="predicted"/>